<evidence type="ECO:0000313" key="2">
    <source>
        <dbReference type="Proteomes" id="UP001172680"/>
    </source>
</evidence>
<organism evidence="1 2">
    <name type="scientific">Coniosporium tulheliwenetii</name>
    <dbReference type="NCBI Taxonomy" id="3383036"/>
    <lineage>
        <taxon>Eukaryota</taxon>
        <taxon>Fungi</taxon>
        <taxon>Dikarya</taxon>
        <taxon>Ascomycota</taxon>
        <taxon>Pezizomycotina</taxon>
        <taxon>Dothideomycetes</taxon>
        <taxon>Dothideomycetes incertae sedis</taxon>
        <taxon>Coniosporium</taxon>
    </lineage>
</organism>
<protein>
    <submittedName>
        <fullName evidence="1">Cdc7p-Dbf4p kinase complex regulatory subunit</fullName>
    </submittedName>
</protein>
<dbReference type="Proteomes" id="UP001172680">
    <property type="component" value="Unassembled WGS sequence"/>
</dbReference>
<accession>A0ACC2YYP1</accession>
<sequence>MANRRVPLANLPNATNSPFRAVNAKRKSHASDQRDLAYGQPPQKRQMVEVDDEEARRNNLLKRNANNPPTALQKKFEAARESKPAQTQKPTSENLETIRQWQRHYRKAFPQFVFYFESISDDARVKILRQVLALGAREEKFFSRVVTHVVTTRAIPPELSTSSDSKTPTSNLSGSHDNHEQPRKTINLSLLERPADLQNQALQSKTRTMLETALQKKPVDPTKNDVLHKARELGMKIWPLEKLQRMMTTMFNTETGEQAQVGYNTRNNVAAVAPLKSREPDLGQLLKNEKLNGHADRAFGVAAQDMMQFQGHYIYIHDIDEKTKPVMIRDYPRVKTKEEGKWPQFRLTSEGRCPFVEDPAHLRRMQLNEQKERLAKLKAERAQSAAPRTRAAAALEAAQQRAPAEAPVEKKVLGENMNATNRPSTANSLPTDKAFCKPLDPPKTIPAKRENPDSTSMPPLFGSVQANMRPAPRYAGGEPVASGVQPSNITSAIRSKMISSTAISSTAPGPRAGTSKEVHQLKRKVLEKNNVPSANSIPSSYMNDVRAAINGAPTRAAKRKAQESLAQINEEGLSDEEHTARQAAVARQKKKVVEKELKPGYCENCREKFADFDEHVVSRKHRKFALDANNWTELDELLAKLTRPIRGA</sequence>
<reference evidence="1" key="1">
    <citation type="submission" date="2022-10" db="EMBL/GenBank/DDBJ databases">
        <title>Culturing micro-colonial fungi from biological soil crusts in the Mojave desert and describing Neophaeococcomyces mojavensis, and introducing the new genera and species Taxawa tesnikishii.</title>
        <authorList>
            <person name="Kurbessoian T."/>
            <person name="Stajich J.E."/>
        </authorList>
    </citation>
    <scope>NUCLEOTIDE SEQUENCE</scope>
    <source>
        <strain evidence="1">JES_115</strain>
    </source>
</reference>
<evidence type="ECO:0000313" key="1">
    <source>
        <dbReference type="EMBL" id="KAJ9640375.1"/>
    </source>
</evidence>
<dbReference type="EMBL" id="JAPDRP010000017">
    <property type="protein sequence ID" value="KAJ9640375.1"/>
    <property type="molecule type" value="Genomic_DNA"/>
</dbReference>
<keyword evidence="2" id="KW-1185">Reference proteome</keyword>
<comment type="caution">
    <text evidence="1">The sequence shown here is derived from an EMBL/GenBank/DDBJ whole genome shotgun (WGS) entry which is preliminary data.</text>
</comment>
<gene>
    <name evidence="1" type="primary">DBF4</name>
    <name evidence="1" type="ORF">H2199_005914</name>
</gene>
<proteinExistence type="predicted"/>
<name>A0ACC2YYP1_9PEZI</name>